<proteinExistence type="predicted"/>
<keyword evidence="2" id="KW-1185">Reference proteome</keyword>
<dbReference type="EMBL" id="JBHRXJ010000039">
    <property type="protein sequence ID" value="MFC3530542.1"/>
    <property type="molecule type" value="Genomic_DNA"/>
</dbReference>
<evidence type="ECO:0000313" key="1">
    <source>
        <dbReference type="EMBL" id="MFC3530542.1"/>
    </source>
</evidence>
<evidence type="ECO:0000313" key="2">
    <source>
        <dbReference type="Proteomes" id="UP001595721"/>
    </source>
</evidence>
<protein>
    <submittedName>
        <fullName evidence="1">Uncharacterized protein</fullName>
    </submittedName>
</protein>
<dbReference type="RefSeq" id="WP_377746784.1">
    <property type="nucleotide sequence ID" value="NZ_JBHRXJ010000039.1"/>
</dbReference>
<sequence>MFVVLLMMLHPTQELEPPANPARFSLRIASSIRNAIRGSQHVAKILSFLDEIKPIFDKIGDLAKKLRQSIEEVGERVIDQLHRVVRSSRYWRKRLDDLARQGHGPQRHEGDVTDRQLLDRSLLGHDPMTGSEVDFDKFRKKYGVGYDPVSHGTPPDFGGRSINVPGKGELPVIMSNSIRHTKGAHATKINTAADYVRAYDRIIEDQRFKSFETDSKQFLGIELPAADIFGRNFQARFKGYDPTFSK</sequence>
<gene>
    <name evidence="1" type="ORF">ACFOMH_20490</name>
</gene>
<dbReference type="Proteomes" id="UP001595721">
    <property type="component" value="Unassembled WGS sequence"/>
</dbReference>
<reference evidence="2" key="1">
    <citation type="journal article" date="2019" name="Int. J. Syst. Evol. Microbiol.">
        <title>The Global Catalogue of Microorganisms (GCM) 10K type strain sequencing project: providing services to taxonomists for standard genome sequencing and annotation.</title>
        <authorList>
            <consortium name="The Broad Institute Genomics Platform"/>
            <consortium name="The Broad Institute Genome Sequencing Center for Infectious Disease"/>
            <person name="Wu L."/>
            <person name="Ma J."/>
        </authorList>
    </citation>
    <scope>NUCLEOTIDE SEQUENCE [LARGE SCALE GENOMIC DNA]</scope>
    <source>
        <strain evidence="2">KCTC 42899</strain>
    </source>
</reference>
<name>A0ABV7RAS8_9RHOB</name>
<comment type="caution">
    <text evidence="1">The sequence shown here is derived from an EMBL/GenBank/DDBJ whole genome shotgun (WGS) entry which is preliminary data.</text>
</comment>
<accession>A0ABV7RAS8</accession>
<organism evidence="1 2">
    <name type="scientific">Paracoccus mangrovi</name>
    <dbReference type="NCBI Taxonomy" id="1715645"/>
    <lineage>
        <taxon>Bacteria</taxon>
        <taxon>Pseudomonadati</taxon>
        <taxon>Pseudomonadota</taxon>
        <taxon>Alphaproteobacteria</taxon>
        <taxon>Rhodobacterales</taxon>
        <taxon>Paracoccaceae</taxon>
        <taxon>Paracoccus</taxon>
    </lineage>
</organism>